<organism evidence="1 2">
    <name type="scientific">Phialocephala subalpina</name>
    <dbReference type="NCBI Taxonomy" id="576137"/>
    <lineage>
        <taxon>Eukaryota</taxon>
        <taxon>Fungi</taxon>
        <taxon>Dikarya</taxon>
        <taxon>Ascomycota</taxon>
        <taxon>Pezizomycotina</taxon>
        <taxon>Leotiomycetes</taxon>
        <taxon>Helotiales</taxon>
        <taxon>Mollisiaceae</taxon>
        <taxon>Phialocephala</taxon>
        <taxon>Phialocephala fortinii species complex</taxon>
    </lineage>
</organism>
<sequence>MCFLLKVVPRVTRYPSRIIVTHVNKSPFRALASVQRQQWHLSSRTFSTSSVLKDYKRREKLHLSMADAEHYTDIFSDDNLTTAEKKKAIRAHMTRQGKSENWYFQMMWICLNGSRRVRQALRIPIVVLIGVGLWKVTKKLFWSGKEESDLNGAGRRS</sequence>
<proteinExistence type="predicted"/>
<dbReference type="AlphaFoldDB" id="A0A1L7WI03"/>
<evidence type="ECO:0000313" key="2">
    <source>
        <dbReference type="Proteomes" id="UP000184330"/>
    </source>
</evidence>
<accession>A0A1L7WI03</accession>
<gene>
    <name evidence="1" type="ORF">PAC_02280</name>
</gene>
<reference evidence="1 2" key="1">
    <citation type="submission" date="2016-03" db="EMBL/GenBank/DDBJ databases">
        <authorList>
            <person name="Ploux O."/>
        </authorList>
    </citation>
    <scope>NUCLEOTIDE SEQUENCE [LARGE SCALE GENOMIC DNA]</scope>
    <source>
        <strain evidence="1 2">UAMH 11012</strain>
    </source>
</reference>
<evidence type="ECO:0000313" key="1">
    <source>
        <dbReference type="EMBL" id="CZR52403.1"/>
    </source>
</evidence>
<protein>
    <submittedName>
        <fullName evidence="1">Uncharacterized protein</fullName>
    </submittedName>
</protein>
<keyword evidence="2" id="KW-1185">Reference proteome</keyword>
<dbReference type="Proteomes" id="UP000184330">
    <property type="component" value="Unassembled WGS sequence"/>
</dbReference>
<dbReference type="EMBL" id="FJOG01000002">
    <property type="protein sequence ID" value="CZR52403.1"/>
    <property type="molecule type" value="Genomic_DNA"/>
</dbReference>
<name>A0A1L7WI03_9HELO</name>